<dbReference type="InterPro" id="IPR035903">
    <property type="entry name" value="HesB-like_dom_sf"/>
</dbReference>
<evidence type="ECO:0000313" key="2">
    <source>
        <dbReference type="EMBL" id="KRN33269.1"/>
    </source>
</evidence>
<comment type="caution">
    <text evidence="2">The sequence shown here is derived from an EMBL/GenBank/DDBJ whole genome shotgun (WGS) entry which is preliminary data.</text>
</comment>
<organism evidence="2 3">
    <name type="scientific">Weissella halotolerans DSM 20190</name>
    <dbReference type="NCBI Taxonomy" id="1123500"/>
    <lineage>
        <taxon>Bacteria</taxon>
        <taxon>Bacillati</taxon>
        <taxon>Bacillota</taxon>
        <taxon>Bacilli</taxon>
        <taxon>Lactobacillales</taxon>
        <taxon>Lactobacillaceae</taxon>
        <taxon>Weissella</taxon>
    </lineage>
</organism>
<dbReference type="PATRIC" id="fig|1123500.6.peg.66"/>
<dbReference type="Proteomes" id="UP000051296">
    <property type="component" value="Unassembled WGS sequence"/>
</dbReference>
<dbReference type="eggNOG" id="COG4918">
    <property type="taxonomic scope" value="Bacteria"/>
</dbReference>
<proteinExistence type="predicted"/>
<sequence>MELTFSDAVIQKLNHYLKADTKIVLDFDDGVGPFSDAATCTLDASFNLDFVRPDQLTDEFNDTIKSNLGTVYVKKYSKDQMNPKMVMELNPKNLTYVLKGDSGILDENVQVINLQNQ</sequence>
<name>A0A0R2G535_9LACO</name>
<dbReference type="InParanoid" id="A0A0R2G535"/>
<dbReference type="SUPFAM" id="SSF89360">
    <property type="entry name" value="HesB-like domain"/>
    <property type="match status" value="1"/>
</dbReference>
<dbReference type="Pfam" id="PF01521">
    <property type="entry name" value="Fe-S_biosyn"/>
    <property type="match status" value="1"/>
</dbReference>
<accession>A0A0R2G535</accession>
<dbReference type="OrthoDB" id="2361502at2"/>
<gene>
    <name evidence="2" type="ORF">IV68_GL000067</name>
</gene>
<dbReference type="InterPro" id="IPR000361">
    <property type="entry name" value="ATAP_core_dom"/>
</dbReference>
<dbReference type="AlphaFoldDB" id="A0A0R2G535"/>
<feature type="domain" description="Core" evidence="1">
    <location>
        <begin position="1"/>
        <end position="112"/>
    </location>
</feature>
<reference evidence="2 3" key="1">
    <citation type="journal article" date="2015" name="Genome Announc.">
        <title>Expanding the biotechnology potential of lactobacilli through comparative genomics of 213 strains and associated genera.</title>
        <authorList>
            <person name="Sun Z."/>
            <person name="Harris H.M."/>
            <person name="McCann A."/>
            <person name="Guo C."/>
            <person name="Argimon S."/>
            <person name="Zhang W."/>
            <person name="Yang X."/>
            <person name="Jeffery I.B."/>
            <person name="Cooney J.C."/>
            <person name="Kagawa T.F."/>
            <person name="Liu W."/>
            <person name="Song Y."/>
            <person name="Salvetti E."/>
            <person name="Wrobel A."/>
            <person name="Rasinkangas P."/>
            <person name="Parkhill J."/>
            <person name="Rea M.C."/>
            <person name="O'Sullivan O."/>
            <person name="Ritari J."/>
            <person name="Douillard F.P."/>
            <person name="Paul Ross R."/>
            <person name="Yang R."/>
            <person name="Briner A.E."/>
            <person name="Felis G.E."/>
            <person name="de Vos W.M."/>
            <person name="Barrangou R."/>
            <person name="Klaenhammer T.R."/>
            <person name="Caufield P.W."/>
            <person name="Cui Y."/>
            <person name="Zhang H."/>
            <person name="O'Toole P.W."/>
        </authorList>
    </citation>
    <scope>NUCLEOTIDE SEQUENCE [LARGE SCALE GENOMIC DNA]</scope>
    <source>
        <strain evidence="2 3">DSM 20190</strain>
    </source>
</reference>
<dbReference type="RefSeq" id="WP_022791234.1">
    <property type="nucleotide sequence ID" value="NZ_ATUU01000001.1"/>
</dbReference>
<dbReference type="STRING" id="1123500.GCA_000420365_00435"/>
<evidence type="ECO:0000259" key="1">
    <source>
        <dbReference type="Pfam" id="PF01521"/>
    </source>
</evidence>
<protein>
    <recommendedName>
        <fullName evidence="1">Core domain-containing protein</fullName>
    </recommendedName>
</protein>
<keyword evidence="3" id="KW-1185">Reference proteome</keyword>
<dbReference type="Gene3D" id="2.60.300.12">
    <property type="entry name" value="HesB-like domain"/>
    <property type="match status" value="1"/>
</dbReference>
<evidence type="ECO:0000313" key="3">
    <source>
        <dbReference type="Proteomes" id="UP000051296"/>
    </source>
</evidence>
<dbReference type="EMBL" id="JQAX01000001">
    <property type="protein sequence ID" value="KRN33269.1"/>
    <property type="molecule type" value="Genomic_DNA"/>
</dbReference>